<gene>
    <name evidence="1" type="ORF">FHS38_006808</name>
</gene>
<keyword evidence="2" id="KW-1185">Reference proteome</keyword>
<evidence type="ECO:0000313" key="1">
    <source>
        <dbReference type="EMBL" id="MBB4890718.1"/>
    </source>
</evidence>
<reference evidence="1 2" key="1">
    <citation type="submission" date="2020-08" db="EMBL/GenBank/DDBJ databases">
        <title>Genomic Encyclopedia of Type Strains, Phase III (KMG-III): the genomes of soil and plant-associated and newly described type strains.</title>
        <authorList>
            <person name="Whitman W."/>
        </authorList>
    </citation>
    <scope>NUCLEOTIDE SEQUENCE [LARGE SCALE GENOMIC DNA]</scope>
    <source>
        <strain evidence="1 2">CECT 3265</strain>
    </source>
</reference>
<proteinExistence type="predicted"/>
<sequence>MPVDDLPAARGVLDTIITASLPPDAVEPAACEVVGSGRRPEA</sequence>
<dbReference type="AlphaFoldDB" id="A0A7W7PIV0"/>
<organism evidence="1 2">
    <name type="scientific">Streptomyces netropsis</name>
    <name type="common">Streptoverticillium netropsis</name>
    <dbReference type="NCBI Taxonomy" id="55404"/>
    <lineage>
        <taxon>Bacteria</taxon>
        <taxon>Bacillati</taxon>
        <taxon>Actinomycetota</taxon>
        <taxon>Actinomycetes</taxon>
        <taxon>Kitasatosporales</taxon>
        <taxon>Streptomycetaceae</taxon>
        <taxon>Streptomyces</taxon>
    </lineage>
</organism>
<comment type="caution">
    <text evidence="1">The sequence shown here is derived from an EMBL/GenBank/DDBJ whole genome shotgun (WGS) entry which is preliminary data.</text>
</comment>
<dbReference type="EMBL" id="JACHJG010000024">
    <property type="protein sequence ID" value="MBB4890718.1"/>
    <property type="molecule type" value="Genomic_DNA"/>
</dbReference>
<accession>A0A7W7PIV0</accession>
<protein>
    <submittedName>
        <fullName evidence="1">Uncharacterized protein</fullName>
    </submittedName>
</protein>
<dbReference type="Proteomes" id="UP000556436">
    <property type="component" value="Unassembled WGS sequence"/>
</dbReference>
<evidence type="ECO:0000313" key="2">
    <source>
        <dbReference type="Proteomes" id="UP000556436"/>
    </source>
</evidence>
<name>A0A7W7PIV0_STRNE</name>